<gene>
    <name evidence="1" type="ORF">MmiAt1_01120</name>
</gene>
<name>A0ABU3VMF6_9EURY</name>
<dbReference type="EMBL" id="JAWDKC010000003">
    <property type="protein sequence ID" value="MDV0444584.1"/>
    <property type="molecule type" value="Genomic_DNA"/>
</dbReference>
<comment type="caution">
    <text evidence="1">The sequence shown here is derived from an EMBL/GenBank/DDBJ whole genome shotgun (WGS) entry which is preliminary data.</text>
</comment>
<evidence type="ECO:0000313" key="1">
    <source>
        <dbReference type="EMBL" id="MDV0444584.1"/>
    </source>
</evidence>
<evidence type="ECO:0000313" key="2">
    <source>
        <dbReference type="Proteomes" id="UP001272052"/>
    </source>
</evidence>
<accession>A0ABU3VMF6</accession>
<keyword evidence="2" id="KW-1185">Reference proteome</keyword>
<organism evidence="1 2">
    <name type="scientific">Methanimicrococcus hacksteinii</name>
    <dbReference type="NCBI Taxonomy" id="3028293"/>
    <lineage>
        <taxon>Archaea</taxon>
        <taxon>Methanobacteriati</taxon>
        <taxon>Methanobacteriota</taxon>
        <taxon>Stenosarchaea group</taxon>
        <taxon>Methanomicrobia</taxon>
        <taxon>Methanosarcinales</taxon>
        <taxon>Methanosarcinaceae</taxon>
        <taxon>Methanimicrococcus</taxon>
    </lineage>
</organism>
<sequence>MFLDYFEIFELFRNVFGLFQNVFELFRNVFEMFHTFKNCFKEQLTLFHKNNYCLFHKMIQNFRQKTRNVCFAKTVGKNVQNVKWVH</sequence>
<protein>
    <submittedName>
        <fullName evidence="1">Uncharacterized protein</fullName>
    </submittedName>
</protein>
<reference evidence="1 2" key="1">
    <citation type="submission" date="2023-06" db="EMBL/GenBank/DDBJ databases">
        <title>Genome sequence of Methanimicrococcus sp. At1.</title>
        <authorList>
            <person name="Protasov E."/>
            <person name="Platt K."/>
            <person name="Poehlein A."/>
            <person name="Daniel R."/>
            <person name="Brune A."/>
        </authorList>
    </citation>
    <scope>NUCLEOTIDE SEQUENCE [LARGE SCALE GENOMIC DNA]</scope>
    <source>
        <strain evidence="1 2">At1</strain>
    </source>
</reference>
<proteinExistence type="predicted"/>
<dbReference type="Proteomes" id="UP001272052">
    <property type="component" value="Unassembled WGS sequence"/>
</dbReference>